<comment type="caution">
    <text evidence="3">The sequence shown here is derived from an EMBL/GenBank/DDBJ whole genome shotgun (WGS) entry which is preliminary data.</text>
</comment>
<evidence type="ECO:0000313" key="4">
    <source>
        <dbReference type="Proteomes" id="UP000248021"/>
    </source>
</evidence>
<dbReference type="Pfam" id="PF21741">
    <property type="entry name" value="DUF6867"/>
    <property type="match status" value="1"/>
</dbReference>
<dbReference type="Proteomes" id="UP000248021">
    <property type="component" value="Unassembled WGS sequence"/>
</dbReference>
<feature type="domain" description="DUF6867" evidence="2">
    <location>
        <begin position="10"/>
        <end position="114"/>
    </location>
</feature>
<evidence type="ECO:0000313" key="3">
    <source>
        <dbReference type="EMBL" id="PXW53212.1"/>
    </source>
</evidence>
<keyword evidence="1" id="KW-0472">Membrane</keyword>
<organism evidence="3 4">
    <name type="scientific">Chelatococcus asaccharovorans</name>
    <dbReference type="NCBI Taxonomy" id="28210"/>
    <lineage>
        <taxon>Bacteria</taxon>
        <taxon>Pseudomonadati</taxon>
        <taxon>Pseudomonadota</taxon>
        <taxon>Alphaproteobacteria</taxon>
        <taxon>Hyphomicrobiales</taxon>
        <taxon>Chelatococcaceae</taxon>
        <taxon>Chelatococcus</taxon>
    </lineage>
</organism>
<reference evidence="3 4" key="1">
    <citation type="submission" date="2018-05" db="EMBL/GenBank/DDBJ databases">
        <title>Genomic Encyclopedia of Type Strains, Phase IV (KMG-IV): sequencing the most valuable type-strain genomes for metagenomic binning, comparative biology and taxonomic classification.</title>
        <authorList>
            <person name="Goeker M."/>
        </authorList>
    </citation>
    <scope>NUCLEOTIDE SEQUENCE [LARGE SCALE GENOMIC DNA]</scope>
    <source>
        <strain evidence="3 4">DSM 6462</strain>
    </source>
</reference>
<dbReference type="InterPro" id="IPR049201">
    <property type="entry name" value="DUF6867"/>
</dbReference>
<evidence type="ECO:0000256" key="1">
    <source>
        <dbReference type="SAM" id="Phobius"/>
    </source>
</evidence>
<keyword evidence="4" id="KW-1185">Reference proteome</keyword>
<feature type="transmembrane region" description="Helical" evidence="1">
    <location>
        <begin position="37"/>
        <end position="57"/>
    </location>
</feature>
<feature type="transmembrane region" description="Helical" evidence="1">
    <location>
        <begin position="69"/>
        <end position="90"/>
    </location>
</feature>
<proteinExistence type="predicted"/>
<sequence>MQGILYEEPSFWLFALVTCVMGGWAAWMTGRAVAKTWGTVAQCVVYLMGLGLAVRFIHFALFHGTLLSVHYYIVDTIVVGAIGLAGYRYTRARQMTTQYRWLYERTGAFSWRERPEGRADQSSA</sequence>
<protein>
    <recommendedName>
        <fullName evidence="2">DUF6867 domain-containing protein</fullName>
    </recommendedName>
</protein>
<dbReference type="RefSeq" id="WP_110377738.1">
    <property type="nucleotide sequence ID" value="NZ_CAKNFM010000006.1"/>
</dbReference>
<name>A0A2V3TUX1_9HYPH</name>
<dbReference type="AlphaFoldDB" id="A0A2V3TUX1"/>
<feature type="transmembrane region" description="Helical" evidence="1">
    <location>
        <begin position="12"/>
        <end position="30"/>
    </location>
</feature>
<keyword evidence="1" id="KW-0812">Transmembrane</keyword>
<accession>A0A2V3TUX1</accession>
<gene>
    <name evidence="3" type="ORF">C7450_11488</name>
</gene>
<dbReference type="EMBL" id="QJJK01000014">
    <property type="protein sequence ID" value="PXW53212.1"/>
    <property type="molecule type" value="Genomic_DNA"/>
</dbReference>
<keyword evidence="1" id="KW-1133">Transmembrane helix</keyword>
<dbReference type="OrthoDB" id="9806174at2"/>
<evidence type="ECO:0000259" key="2">
    <source>
        <dbReference type="Pfam" id="PF21741"/>
    </source>
</evidence>